<evidence type="ECO:0000256" key="3">
    <source>
        <dbReference type="ARBA" id="ARBA00022475"/>
    </source>
</evidence>
<dbReference type="PANTHER" id="PTHR30487:SF0">
    <property type="entry name" value="PREPILIN LEADER PEPTIDASE_N-METHYLTRANSFERASE-RELATED"/>
    <property type="match status" value="1"/>
</dbReference>
<feature type="transmembrane region" description="Helical" evidence="7">
    <location>
        <begin position="136"/>
        <end position="152"/>
    </location>
</feature>
<dbReference type="PANTHER" id="PTHR30487">
    <property type="entry name" value="TYPE 4 PREPILIN-LIKE PROTEINS LEADER PEPTIDE-PROCESSING ENZYME"/>
    <property type="match status" value="1"/>
</dbReference>
<protein>
    <submittedName>
        <fullName evidence="10">Prepilin peptidase</fullName>
    </submittedName>
</protein>
<evidence type="ECO:0000256" key="7">
    <source>
        <dbReference type="SAM" id="Phobius"/>
    </source>
</evidence>
<comment type="similarity">
    <text evidence="2">Belongs to the peptidase A24 family.</text>
</comment>
<dbReference type="Pfam" id="PF01478">
    <property type="entry name" value="Peptidase_A24"/>
    <property type="match status" value="1"/>
</dbReference>
<dbReference type="EMBL" id="JAHLFP010000011">
    <property type="protein sequence ID" value="MBU3805616.1"/>
    <property type="molecule type" value="Genomic_DNA"/>
</dbReference>
<gene>
    <name evidence="10" type="ORF">H9882_01740</name>
</gene>
<dbReference type="GO" id="GO:0006465">
    <property type="term" value="P:signal peptide processing"/>
    <property type="evidence" value="ECO:0007669"/>
    <property type="project" value="TreeGrafter"/>
</dbReference>
<feature type="transmembrane region" description="Helical" evidence="7">
    <location>
        <begin position="236"/>
        <end position="259"/>
    </location>
</feature>
<feature type="domain" description="Prepilin peptidase A24 N-terminal" evidence="9">
    <location>
        <begin position="19"/>
        <end position="102"/>
    </location>
</feature>
<dbReference type="GO" id="GO:0005886">
    <property type="term" value="C:plasma membrane"/>
    <property type="evidence" value="ECO:0007669"/>
    <property type="project" value="UniProtKB-SubCell"/>
</dbReference>
<evidence type="ECO:0000256" key="4">
    <source>
        <dbReference type="ARBA" id="ARBA00022692"/>
    </source>
</evidence>
<name>A0A948WRC0_9FIRM</name>
<proteinExistence type="inferred from homology"/>
<dbReference type="Proteomes" id="UP000713596">
    <property type="component" value="Unassembled WGS sequence"/>
</dbReference>
<evidence type="ECO:0000259" key="9">
    <source>
        <dbReference type="Pfam" id="PF06750"/>
    </source>
</evidence>
<evidence type="ECO:0000313" key="11">
    <source>
        <dbReference type="Proteomes" id="UP000713596"/>
    </source>
</evidence>
<evidence type="ECO:0000256" key="2">
    <source>
        <dbReference type="ARBA" id="ARBA00005801"/>
    </source>
</evidence>
<feature type="transmembrane region" description="Helical" evidence="7">
    <location>
        <begin position="158"/>
        <end position="182"/>
    </location>
</feature>
<evidence type="ECO:0000313" key="10">
    <source>
        <dbReference type="EMBL" id="MBU3805616.1"/>
    </source>
</evidence>
<organism evidence="10 11">
    <name type="scientific">Candidatus Allofournierella pullistercoris</name>
    <dbReference type="NCBI Taxonomy" id="2838597"/>
    <lineage>
        <taxon>Bacteria</taxon>
        <taxon>Bacillati</taxon>
        <taxon>Bacillota</taxon>
        <taxon>Clostridia</taxon>
        <taxon>Eubacteriales</taxon>
        <taxon>Oscillospiraceae</taxon>
        <taxon>Allofournierella</taxon>
    </lineage>
</organism>
<evidence type="ECO:0000256" key="5">
    <source>
        <dbReference type="ARBA" id="ARBA00022989"/>
    </source>
</evidence>
<dbReference type="Gene3D" id="1.20.120.1220">
    <property type="match status" value="1"/>
</dbReference>
<feature type="transmembrane region" description="Helical" evidence="7">
    <location>
        <begin position="6"/>
        <end position="32"/>
    </location>
</feature>
<feature type="transmembrane region" description="Helical" evidence="7">
    <location>
        <begin position="83"/>
        <end position="104"/>
    </location>
</feature>
<evidence type="ECO:0000256" key="6">
    <source>
        <dbReference type="ARBA" id="ARBA00023136"/>
    </source>
</evidence>
<accession>A0A948WRC0</accession>
<comment type="caution">
    <text evidence="10">The sequence shown here is derived from an EMBL/GenBank/DDBJ whole genome shotgun (WGS) entry which is preliminary data.</text>
</comment>
<dbReference type="AlphaFoldDB" id="A0A948WRC0"/>
<dbReference type="InterPro" id="IPR010627">
    <property type="entry name" value="Prepilin_pept_A24_N"/>
</dbReference>
<keyword evidence="3" id="KW-1003">Cell membrane</keyword>
<comment type="subcellular location">
    <subcellularLocation>
        <location evidence="1">Cell membrane</location>
        <topology evidence="1">Multi-pass membrane protein</topology>
    </subcellularLocation>
</comment>
<dbReference type="GO" id="GO:0004190">
    <property type="term" value="F:aspartic-type endopeptidase activity"/>
    <property type="evidence" value="ECO:0007669"/>
    <property type="project" value="InterPro"/>
</dbReference>
<dbReference type="InterPro" id="IPR000045">
    <property type="entry name" value="Prepilin_IV_endopep_pep"/>
</dbReference>
<dbReference type="InterPro" id="IPR050882">
    <property type="entry name" value="Prepilin_peptidase/N-MTase"/>
</dbReference>
<feature type="domain" description="Prepilin type IV endopeptidase peptidase" evidence="8">
    <location>
        <begin position="118"/>
        <end position="215"/>
    </location>
</feature>
<feature type="transmembrane region" description="Helical" evidence="7">
    <location>
        <begin position="203"/>
        <end position="224"/>
    </location>
</feature>
<keyword evidence="6 7" id="KW-0472">Membrane</keyword>
<keyword evidence="5 7" id="KW-1133">Transmembrane helix</keyword>
<reference evidence="10" key="1">
    <citation type="journal article" date="2021" name="PeerJ">
        <title>Extensive microbial diversity within the chicken gut microbiome revealed by metagenomics and culture.</title>
        <authorList>
            <person name="Gilroy R."/>
            <person name="Ravi A."/>
            <person name="Getino M."/>
            <person name="Pursley I."/>
            <person name="Horton D.L."/>
            <person name="Alikhan N.F."/>
            <person name="Baker D."/>
            <person name="Gharbi K."/>
            <person name="Hall N."/>
            <person name="Watson M."/>
            <person name="Adriaenssens E.M."/>
            <person name="Foster-Nyarko E."/>
            <person name="Jarju S."/>
            <person name="Secka A."/>
            <person name="Antonio M."/>
            <person name="Oren A."/>
            <person name="Chaudhuri R.R."/>
            <person name="La Ragione R."/>
            <person name="Hildebrand F."/>
            <person name="Pallen M.J."/>
        </authorList>
    </citation>
    <scope>NUCLEOTIDE SEQUENCE</scope>
    <source>
        <strain evidence="10">B5_2728</strain>
    </source>
</reference>
<evidence type="ECO:0000256" key="1">
    <source>
        <dbReference type="ARBA" id="ARBA00004651"/>
    </source>
</evidence>
<keyword evidence="4 7" id="KW-0812">Transmembrane</keyword>
<feature type="transmembrane region" description="Helical" evidence="7">
    <location>
        <begin position="110"/>
        <end position="129"/>
    </location>
</feature>
<sequence>MLQLPFWMAALLFVYLFMLGACITSFLFVIAFREASGSKQPFYQGRSHCDTCNAILTARDLVPIFSWLASKGRCRHCGAKIPAIYPIGEALGGMGMVLAFWAYATQPAKLLVAIGVWVFLMLIALYDSLTMEIPDLYTLLLAVPCLLSLWVFDGPPLSGRILGIFIVSVPMLLLALLIPGAFGGGDIQLMAVCGFLLGWQNTLVAFFLSLVAAMVQIVLLLASGKIQLGKSGQHMPFGPALCAGCYLSLLFGDSLLHWYTSLFH</sequence>
<reference evidence="10" key="2">
    <citation type="submission" date="2021-04" db="EMBL/GenBank/DDBJ databases">
        <authorList>
            <person name="Gilroy R."/>
        </authorList>
    </citation>
    <scope>NUCLEOTIDE SEQUENCE</scope>
    <source>
        <strain evidence="10">B5_2728</strain>
    </source>
</reference>
<dbReference type="Pfam" id="PF06750">
    <property type="entry name" value="A24_N_bact"/>
    <property type="match status" value="1"/>
</dbReference>
<evidence type="ECO:0000259" key="8">
    <source>
        <dbReference type="Pfam" id="PF01478"/>
    </source>
</evidence>